<keyword evidence="1 2" id="KW-0482">Metalloprotease</keyword>
<comment type="cofactor">
    <cofactor evidence="1 2">
        <name>Zn(2+)</name>
        <dbReference type="ChEBI" id="CHEBI:29105"/>
    </cofactor>
    <text evidence="1 2">Binds 1 zinc ion per subunit.</text>
</comment>
<dbReference type="SMART" id="SM00235">
    <property type="entry name" value="ZnMc"/>
    <property type="match status" value="2"/>
</dbReference>
<keyword evidence="1 2" id="KW-0378">Hydrolase</keyword>
<dbReference type="Pfam" id="PF01400">
    <property type="entry name" value="Astacin"/>
    <property type="match status" value="2"/>
</dbReference>
<dbReference type="InterPro" id="IPR001506">
    <property type="entry name" value="Peptidase_M12A"/>
</dbReference>
<proteinExistence type="predicted"/>
<dbReference type="CDD" id="cd04280">
    <property type="entry name" value="ZnMc_astacin_like"/>
    <property type="match status" value="2"/>
</dbReference>
<evidence type="ECO:0000313" key="5">
    <source>
        <dbReference type="Proteomes" id="UP000663845"/>
    </source>
</evidence>
<protein>
    <recommendedName>
        <fullName evidence="2">Metalloendopeptidase</fullName>
        <ecNumber evidence="2">3.4.24.-</ecNumber>
    </recommendedName>
</protein>
<evidence type="ECO:0000256" key="2">
    <source>
        <dbReference type="RuleBase" id="RU361183"/>
    </source>
</evidence>
<evidence type="ECO:0000259" key="3">
    <source>
        <dbReference type="PROSITE" id="PS51864"/>
    </source>
</evidence>
<feature type="binding site" evidence="1">
    <location>
        <position position="168"/>
    </location>
    <ligand>
        <name>Zn(2+)</name>
        <dbReference type="ChEBI" id="CHEBI:29105"/>
        <note>catalytic</note>
    </ligand>
</feature>
<feature type="domain" description="Peptidase M12A" evidence="3">
    <location>
        <begin position="410"/>
        <end position="614"/>
    </location>
</feature>
<gene>
    <name evidence="4" type="ORF">JYZ213_LOCUS18450</name>
</gene>
<feature type="binding site" evidence="1">
    <location>
        <position position="514"/>
    </location>
    <ligand>
        <name>Zn(2+)</name>
        <dbReference type="ChEBI" id="CHEBI:29105"/>
        <note>catalytic</note>
    </ligand>
</feature>
<feature type="domain" description="Peptidase M12A" evidence="3">
    <location>
        <begin position="63"/>
        <end position="272"/>
    </location>
</feature>
<comment type="caution">
    <text evidence="1">Lacks conserved residue(s) required for the propagation of feature annotation.</text>
</comment>
<dbReference type="PANTHER" id="PTHR10127">
    <property type="entry name" value="DISCOIDIN, CUB, EGF, LAMININ , AND ZINC METALLOPROTEASE DOMAIN CONTAINING"/>
    <property type="match status" value="1"/>
</dbReference>
<comment type="caution">
    <text evidence="4">The sequence shown here is derived from an EMBL/GenBank/DDBJ whole genome shotgun (WGS) entry which is preliminary data.</text>
</comment>
<organism evidence="4 5">
    <name type="scientific">Adineta steineri</name>
    <dbReference type="NCBI Taxonomy" id="433720"/>
    <lineage>
        <taxon>Eukaryota</taxon>
        <taxon>Metazoa</taxon>
        <taxon>Spiralia</taxon>
        <taxon>Gnathifera</taxon>
        <taxon>Rotifera</taxon>
        <taxon>Eurotatoria</taxon>
        <taxon>Bdelloidea</taxon>
        <taxon>Adinetida</taxon>
        <taxon>Adinetidae</taxon>
        <taxon>Adineta</taxon>
    </lineage>
</organism>
<feature type="active site" evidence="1">
    <location>
        <position position="169"/>
    </location>
</feature>
<dbReference type="Gene3D" id="3.40.390.10">
    <property type="entry name" value="Collagenase (Catalytic Domain)"/>
    <property type="match status" value="2"/>
</dbReference>
<dbReference type="GO" id="GO:0004222">
    <property type="term" value="F:metalloendopeptidase activity"/>
    <property type="evidence" value="ECO:0007669"/>
    <property type="project" value="UniProtKB-UniRule"/>
</dbReference>
<dbReference type="InterPro" id="IPR024079">
    <property type="entry name" value="MetalloPept_cat_dom_sf"/>
</dbReference>
<evidence type="ECO:0000313" key="4">
    <source>
        <dbReference type="EMBL" id="CAF1046744.1"/>
    </source>
</evidence>
<feature type="chain" id="PRO_5033097804" description="Metalloendopeptidase" evidence="2">
    <location>
        <begin position="27"/>
        <end position="734"/>
    </location>
</feature>
<feature type="active site" evidence="1">
    <location>
        <position position="511"/>
    </location>
</feature>
<dbReference type="PROSITE" id="PS51864">
    <property type="entry name" value="ASTACIN"/>
    <property type="match status" value="2"/>
</dbReference>
<dbReference type="EMBL" id="CAJNOG010000180">
    <property type="protein sequence ID" value="CAF1046744.1"/>
    <property type="molecule type" value="Genomic_DNA"/>
</dbReference>
<dbReference type="SUPFAM" id="SSF55486">
    <property type="entry name" value="Metalloproteases ('zincins'), catalytic domain"/>
    <property type="match status" value="2"/>
</dbReference>
<keyword evidence="1 2" id="KW-0479">Metal-binding</keyword>
<evidence type="ECO:0000256" key="1">
    <source>
        <dbReference type="PROSITE-ProRule" id="PRU01211"/>
    </source>
</evidence>
<feature type="binding site" evidence="1">
    <location>
        <position position="172"/>
    </location>
    <ligand>
        <name>Zn(2+)</name>
        <dbReference type="ChEBI" id="CHEBI:29105"/>
        <note>catalytic</note>
    </ligand>
</feature>
<dbReference type="Proteomes" id="UP000663845">
    <property type="component" value="Unassembled WGS sequence"/>
</dbReference>
<dbReference type="PRINTS" id="PR00480">
    <property type="entry name" value="ASTACIN"/>
</dbReference>
<dbReference type="EC" id="3.4.24.-" evidence="2"/>
<keyword evidence="2" id="KW-0732">Signal</keyword>
<keyword evidence="1 2" id="KW-0862">Zinc</keyword>
<dbReference type="AlphaFoldDB" id="A0A814K6A8"/>
<reference evidence="4" key="1">
    <citation type="submission" date="2021-02" db="EMBL/GenBank/DDBJ databases">
        <authorList>
            <person name="Nowell W R."/>
        </authorList>
    </citation>
    <scope>NUCLEOTIDE SEQUENCE</scope>
</reference>
<sequence>MHSFKYFIITLLGLAINFQCVSLAQSDGISKSGFIGSPEYNYELQEGDMVAHPDSKSASGRGVAIKPAAGNQWPGGIVPYEFASNISASNTLFIVAQMRAMENLTMVNNTQCIKFRPKNASDTYFITILNGSGCSSPVGSWGSYSGVRPVSLFDGWYSTCMVSGIVQHELTHVLGMYHEQSRPDRDSYVSIQWANIDSAYTNNFVKYSDSQADTLMTSYDYGSVMHYEWNAFATNASAPTIIPTMNSSAFIGQRVQLSPVDIIEIQRYYGCIPTPNTTNTTTTAATTSVTTTNTTGITTNTTGITTNTTGITTNTTTATTVGTTNTTRITTNTTTAITVGTTNTTGTTTMRANTTSILTTTATTRAGSNATSKSGFIGSPEYNYGLQEGDMVPPPDSNSVSARGLVIEPAATNQWPGGIVPYEFASNISANDALFIEVQMRAMENLTMVNNTQCIKFRPKNASDLYFITILNGSGCSAPVGSWGTRNVVRPVSLLHGLHDTCMVSGIVQHELSHVLGMHHEQSRPDRDSYVSIQWANIDPANIKDFVKFNNSEVDTLMTSYDYASVMHYGWNAFAINASAPTIIPTMNSSAVLGQRVQLSPVDIIEIQRYYGCIPTPYTTNTITTASTPTINTTRTATVTTTSITEITTVTTSSTTQITTVATISTTQTATASTTNTTEITISSTQTIFIPLDLVATTTEEAGRQHSIKSLVLKATLHILIYLSMFHIYTELIV</sequence>
<dbReference type="PANTHER" id="PTHR10127:SF883">
    <property type="entry name" value="ZINC METALLOPROTEINASE NAS-8"/>
    <property type="match status" value="1"/>
</dbReference>
<dbReference type="GO" id="GO:0008270">
    <property type="term" value="F:zinc ion binding"/>
    <property type="evidence" value="ECO:0007669"/>
    <property type="project" value="UniProtKB-UniRule"/>
</dbReference>
<name>A0A814K6A8_9BILA</name>
<dbReference type="GO" id="GO:0006508">
    <property type="term" value="P:proteolysis"/>
    <property type="evidence" value="ECO:0007669"/>
    <property type="project" value="UniProtKB-KW"/>
</dbReference>
<accession>A0A814K6A8</accession>
<feature type="binding site" evidence="1">
    <location>
        <position position="178"/>
    </location>
    <ligand>
        <name>Zn(2+)</name>
        <dbReference type="ChEBI" id="CHEBI:29105"/>
        <note>catalytic</note>
    </ligand>
</feature>
<feature type="binding site" evidence="1">
    <location>
        <position position="510"/>
    </location>
    <ligand>
        <name>Zn(2+)</name>
        <dbReference type="ChEBI" id="CHEBI:29105"/>
        <note>catalytic</note>
    </ligand>
</feature>
<dbReference type="InterPro" id="IPR006026">
    <property type="entry name" value="Peptidase_Metallo"/>
</dbReference>
<keyword evidence="1 2" id="KW-0645">Protease</keyword>
<feature type="signal peptide" evidence="2">
    <location>
        <begin position="1"/>
        <end position="26"/>
    </location>
</feature>
<feature type="binding site" evidence="1">
    <location>
        <position position="520"/>
    </location>
    <ligand>
        <name>Zn(2+)</name>
        <dbReference type="ChEBI" id="CHEBI:29105"/>
        <note>catalytic</note>
    </ligand>
</feature>
<dbReference type="InterPro" id="IPR034035">
    <property type="entry name" value="Astacin-like_dom"/>
</dbReference>